<dbReference type="RefSeq" id="WP_064338440.1">
    <property type="nucleotide sequence ID" value="NZ_CP014774.1"/>
</dbReference>
<dbReference type="Proteomes" id="UP000076809">
    <property type="component" value="Chromosome"/>
</dbReference>
<name>A0AAC9B661_AERVE</name>
<dbReference type="AlphaFoldDB" id="A0AAC9B661"/>
<sequence length="260" mass="29274">MSDELFQRSIKITTSLIEQIGEQTLQAACAKLSAQCGGDTSKVTQPANPERDLETSMQSEWMADTHADVQAIYDVSYALDMALSIALEVSLLAAIVFYVVGKQIKIHFPILGIELLAIPSFLILVVFIISFIRVWRVHQPAVIFEFGKSARVSFCAQDMENSVFDYLFFRKFRNSWQRKTVSISDIYRIDNEIFQVGSKRKKKCFSINISGNFGSQKIVFSNKQKRDECRALFSVAIKKYAKNARMDSNLSIGSSGDSGF</sequence>
<reference evidence="2 3" key="1">
    <citation type="journal article" date="2016" name="J. Clin. Microbiol.">
        <title>Detection and Whole-Genome Sequencing of Carbapenemase-Producing Aeromonas hydrophila Isolates from Routine Perirectal Surveillance Culture.</title>
        <authorList>
            <person name="Hughes H.Y."/>
            <person name="Conlan S.P."/>
            <person name="Lau A.F."/>
            <person name="Dekker J.P."/>
            <person name="Michelin A.V."/>
            <person name="Youn J.H."/>
            <person name="Henderson D.K."/>
            <person name="Frank K.M."/>
            <person name="Segre J.A."/>
            <person name="Palmore T.N."/>
        </authorList>
    </citation>
    <scope>NUCLEOTIDE SEQUENCE [LARGE SCALE GENOMIC DNA]</scope>
    <source>
        <strain evidence="2 3">AVNIH1</strain>
    </source>
</reference>
<accession>A0AAC9B661</accession>
<evidence type="ECO:0000256" key="1">
    <source>
        <dbReference type="SAM" id="Phobius"/>
    </source>
</evidence>
<dbReference type="EMBL" id="CP014774">
    <property type="protein sequence ID" value="ANB52292.1"/>
    <property type="molecule type" value="Genomic_DNA"/>
</dbReference>
<protein>
    <submittedName>
        <fullName evidence="2">Uncharacterized protein</fullName>
    </submittedName>
</protein>
<organism evidence="2 3">
    <name type="scientific">Aeromonas veronii</name>
    <dbReference type="NCBI Taxonomy" id="654"/>
    <lineage>
        <taxon>Bacteria</taxon>
        <taxon>Pseudomonadati</taxon>
        <taxon>Pseudomonadota</taxon>
        <taxon>Gammaproteobacteria</taxon>
        <taxon>Aeromonadales</taxon>
        <taxon>Aeromonadaceae</taxon>
        <taxon>Aeromonas</taxon>
    </lineage>
</organism>
<keyword evidence="1" id="KW-0812">Transmembrane</keyword>
<feature type="transmembrane region" description="Helical" evidence="1">
    <location>
        <begin position="113"/>
        <end position="135"/>
    </location>
</feature>
<gene>
    <name evidence="2" type="ORF">WM43_06275</name>
</gene>
<proteinExistence type="predicted"/>
<evidence type="ECO:0000313" key="3">
    <source>
        <dbReference type="Proteomes" id="UP000076809"/>
    </source>
</evidence>
<keyword evidence="1" id="KW-0472">Membrane</keyword>
<evidence type="ECO:0000313" key="2">
    <source>
        <dbReference type="EMBL" id="ANB52292.1"/>
    </source>
</evidence>
<keyword evidence="1" id="KW-1133">Transmembrane helix</keyword>
<feature type="transmembrane region" description="Helical" evidence="1">
    <location>
        <begin position="81"/>
        <end position="101"/>
    </location>
</feature>